<protein>
    <submittedName>
        <fullName evidence="2">Uncharacterized protein</fullName>
    </submittedName>
</protein>
<organism evidence="2 3">
    <name type="scientific">Oryza meyeriana var. granulata</name>
    <dbReference type="NCBI Taxonomy" id="110450"/>
    <lineage>
        <taxon>Eukaryota</taxon>
        <taxon>Viridiplantae</taxon>
        <taxon>Streptophyta</taxon>
        <taxon>Embryophyta</taxon>
        <taxon>Tracheophyta</taxon>
        <taxon>Spermatophyta</taxon>
        <taxon>Magnoliopsida</taxon>
        <taxon>Liliopsida</taxon>
        <taxon>Poales</taxon>
        <taxon>Poaceae</taxon>
        <taxon>BOP clade</taxon>
        <taxon>Oryzoideae</taxon>
        <taxon>Oryzeae</taxon>
        <taxon>Oryzinae</taxon>
        <taxon>Oryza</taxon>
        <taxon>Oryza meyeriana</taxon>
    </lineage>
</organism>
<sequence length="59" mass="6058">CGHLLPELSEAALTLSPMPPPRPRAHAATSSPNPARHLLPEPQVATSSSPGVATSTPRV</sequence>
<evidence type="ECO:0000313" key="3">
    <source>
        <dbReference type="Proteomes" id="UP000479710"/>
    </source>
</evidence>
<dbReference type="Proteomes" id="UP000479710">
    <property type="component" value="Unassembled WGS sequence"/>
</dbReference>
<proteinExistence type="predicted"/>
<evidence type="ECO:0000313" key="2">
    <source>
        <dbReference type="EMBL" id="KAF0914808.1"/>
    </source>
</evidence>
<evidence type="ECO:0000256" key="1">
    <source>
        <dbReference type="SAM" id="MobiDB-lite"/>
    </source>
</evidence>
<dbReference type="EMBL" id="SPHZ02000006">
    <property type="protein sequence ID" value="KAF0914808.1"/>
    <property type="molecule type" value="Genomic_DNA"/>
</dbReference>
<keyword evidence="3" id="KW-1185">Reference proteome</keyword>
<dbReference type="AlphaFoldDB" id="A0A6G1DQB1"/>
<name>A0A6G1DQB1_9ORYZ</name>
<comment type="caution">
    <text evidence="2">The sequence shown here is derived from an EMBL/GenBank/DDBJ whole genome shotgun (WGS) entry which is preliminary data.</text>
</comment>
<feature type="non-terminal residue" evidence="2">
    <location>
        <position position="1"/>
    </location>
</feature>
<feature type="region of interest" description="Disordered" evidence="1">
    <location>
        <begin position="14"/>
        <end position="59"/>
    </location>
</feature>
<accession>A0A6G1DQB1</accession>
<feature type="compositionally biased region" description="Polar residues" evidence="1">
    <location>
        <begin position="44"/>
        <end position="59"/>
    </location>
</feature>
<reference evidence="2 3" key="1">
    <citation type="submission" date="2019-11" db="EMBL/GenBank/DDBJ databases">
        <title>Whole genome sequence of Oryza granulata.</title>
        <authorList>
            <person name="Li W."/>
        </authorList>
    </citation>
    <scope>NUCLEOTIDE SEQUENCE [LARGE SCALE GENOMIC DNA]</scope>
    <source>
        <strain evidence="3">cv. Menghai</strain>
        <tissue evidence="2">Leaf</tissue>
    </source>
</reference>
<gene>
    <name evidence="2" type="ORF">E2562_031913</name>
</gene>